<dbReference type="WBParaSite" id="jg24357">
    <property type="protein sequence ID" value="jg24357"/>
    <property type="gene ID" value="jg24357"/>
</dbReference>
<evidence type="ECO:0000256" key="1">
    <source>
        <dbReference type="SAM" id="Phobius"/>
    </source>
</evidence>
<accession>A0A915DXZ1</accession>
<sequence>MASINTNYLSTNRGIIKILQIVLGFVISSVLYGNWWYGTHTRYGDGRISFCSSLNSICVIINIVLLILHLLEVEIFKLERVYSIVATVLFLVASVMIVWVTIEFNLRGTTLIATVLIVAQFLLFLWDVKIIQGEASN</sequence>
<name>A0A915DXZ1_9BILA</name>
<evidence type="ECO:0000313" key="2">
    <source>
        <dbReference type="Proteomes" id="UP000887574"/>
    </source>
</evidence>
<proteinExistence type="predicted"/>
<keyword evidence="2" id="KW-1185">Reference proteome</keyword>
<feature type="transmembrane region" description="Helical" evidence="1">
    <location>
        <begin position="81"/>
        <end position="102"/>
    </location>
</feature>
<dbReference type="Proteomes" id="UP000887574">
    <property type="component" value="Unplaced"/>
</dbReference>
<keyword evidence="1" id="KW-0812">Transmembrane</keyword>
<feature type="transmembrane region" description="Helical" evidence="1">
    <location>
        <begin position="108"/>
        <end position="126"/>
    </location>
</feature>
<feature type="transmembrane region" description="Helical" evidence="1">
    <location>
        <begin position="15"/>
        <end position="35"/>
    </location>
</feature>
<protein>
    <submittedName>
        <fullName evidence="3">MARVEL domain-containing protein</fullName>
    </submittedName>
</protein>
<keyword evidence="1" id="KW-1133">Transmembrane helix</keyword>
<feature type="transmembrane region" description="Helical" evidence="1">
    <location>
        <begin position="47"/>
        <end position="69"/>
    </location>
</feature>
<organism evidence="2 3">
    <name type="scientific">Ditylenchus dipsaci</name>
    <dbReference type="NCBI Taxonomy" id="166011"/>
    <lineage>
        <taxon>Eukaryota</taxon>
        <taxon>Metazoa</taxon>
        <taxon>Ecdysozoa</taxon>
        <taxon>Nematoda</taxon>
        <taxon>Chromadorea</taxon>
        <taxon>Rhabditida</taxon>
        <taxon>Tylenchina</taxon>
        <taxon>Tylenchomorpha</taxon>
        <taxon>Sphaerularioidea</taxon>
        <taxon>Anguinidae</taxon>
        <taxon>Anguininae</taxon>
        <taxon>Ditylenchus</taxon>
    </lineage>
</organism>
<dbReference type="AlphaFoldDB" id="A0A915DXZ1"/>
<evidence type="ECO:0000313" key="3">
    <source>
        <dbReference type="WBParaSite" id="jg24357"/>
    </source>
</evidence>
<keyword evidence="1" id="KW-0472">Membrane</keyword>
<reference evidence="3" key="1">
    <citation type="submission" date="2022-11" db="UniProtKB">
        <authorList>
            <consortium name="WormBaseParasite"/>
        </authorList>
    </citation>
    <scope>IDENTIFICATION</scope>
</reference>